<dbReference type="Gene3D" id="3.40.50.280">
    <property type="entry name" value="Cobalamin-binding domain"/>
    <property type="match status" value="1"/>
</dbReference>
<dbReference type="EMBL" id="DSDK01000612">
    <property type="protein sequence ID" value="HDR52155.1"/>
    <property type="molecule type" value="Genomic_DNA"/>
</dbReference>
<dbReference type="InterPro" id="IPR036724">
    <property type="entry name" value="Cobalamin-bd_sf"/>
</dbReference>
<dbReference type="Proteomes" id="UP000886047">
    <property type="component" value="Unassembled WGS sequence"/>
</dbReference>
<dbReference type="GO" id="GO:0005829">
    <property type="term" value="C:cytosol"/>
    <property type="evidence" value="ECO:0007669"/>
    <property type="project" value="TreeGrafter"/>
</dbReference>
<dbReference type="GO" id="GO:0050667">
    <property type="term" value="P:homocysteine metabolic process"/>
    <property type="evidence" value="ECO:0007669"/>
    <property type="project" value="TreeGrafter"/>
</dbReference>
<dbReference type="SUPFAM" id="SSF52242">
    <property type="entry name" value="Cobalamin (vitamin B12)-binding domain"/>
    <property type="match status" value="1"/>
</dbReference>
<dbReference type="GO" id="GO:0031419">
    <property type="term" value="F:cobalamin binding"/>
    <property type="evidence" value="ECO:0007669"/>
    <property type="project" value="InterPro"/>
</dbReference>
<dbReference type="GO" id="GO:0046653">
    <property type="term" value="P:tetrahydrofolate metabolic process"/>
    <property type="evidence" value="ECO:0007669"/>
    <property type="project" value="TreeGrafter"/>
</dbReference>
<dbReference type="InterPro" id="IPR003759">
    <property type="entry name" value="Cbl-bd_cap"/>
</dbReference>
<feature type="domain" description="B12-binding" evidence="3">
    <location>
        <begin position="89"/>
        <end position="212"/>
    </location>
</feature>
<dbReference type="SUPFAM" id="SSF47644">
    <property type="entry name" value="Methionine synthase domain"/>
    <property type="match status" value="1"/>
</dbReference>
<evidence type="ECO:0000259" key="3">
    <source>
        <dbReference type="PROSITE" id="PS51332"/>
    </source>
</evidence>
<accession>A0A831LMH6</accession>
<name>A0A831LMH6_9BACT</name>
<protein>
    <submittedName>
        <fullName evidence="4">Cobalamin-binding protein</fullName>
    </submittedName>
</protein>
<proteinExistence type="predicted"/>
<evidence type="ECO:0000256" key="1">
    <source>
        <dbReference type="ARBA" id="ARBA00022723"/>
    </source>
</evidence>
<dbReference type="GO" id="GO:0046872">
    <property type="term" value="F:metal ion binding"/>
    <property type="evidence" value="ECO:0007669"/>
    <property type="project" value="UniProtKB-KW"/>
</dbReference>
<dbReference type="PANTHER" id="PTHR45833:SF1">
    <property type="entry name" value="METHIONINE SYNTHASE"/>
    <property type="match status" value="1"/>
</dbReference>
<dbReference type="AlphaFoldDB" id="A0A831LMH6"/>
<dbReference type="Pfam" id="PF02607">
    <property type="entry name" value="B12-binding_2"/>
    <property type="match status" value="1"/>
</dbReference>
<keyword evidence="2" id="KW-0170">Cobalt</keyword>
<keyword evidence="1" id="KW-0479">Metal-binding</keyword>
<dbReference type="PROSITE" id="PS51332">
    <property type="entry name" value="B12_BINDING"/>
    <property type="match status" value="1"/>
</dbReference>
<dbReference type="PANTHER" id="PTHR45833">
    <property type="entry name" value="METHIONINE SYNTHASE"/>
    <property type="match status" value="1"/>
</dbReference>
<dbReference type="Pfam" id="PF02310">
    <property type="entry name" value="B12-binding"/>
    <property type="match status" value="1"/>
</dbReference>
<gene>
    <name evidence="4" type="ORF">ENN90_11150</name>
</gene>
<comment type="caution">
    <text evidence="4">The sequence shown here is derived from an EMBL/GenBank/DDBJ whole genome shotgun (WGS) entry which is preliminary data.</text>
</comment>
<reference evidence="4" key="1">
    <citation type="journal article" date="2020" name="mSystems">
        <title>Genome- and Community-Level Interaction Insights into Carbon Utilization and Element Cycling Functions of Hydrothermarchaeota in Hydrothermal Sediment.</title>
        <authorList>
            <person name="Zhou Z."/>
            <person name="Liu Y."/>
            <person name="Xu W."/>
            <person name="Pan J."/>
            <person name="Luo Z.H."/>
            <person name="Li M."/>
        </authorList>
    </citation>
    <scope>NUCLEOTIDE SEQUENCE [LARGE SCALE GENOMIC DNA]</scope>
    <source>
        <strain evidence="4">SpSt-1217</strain>
    </source>
</reference>
<dbReference type="InterPro" id="IPR036594">
    <property type="entry name" value="Meth_synthase_dom"/>
</dbReference>
<dbReference type="InterPro" id="IPR006158">
    <property type="entry name" value="Cobalamin-bd"/>
</dbReference>
<dbReference type="GO" id="GO:0008705">
    <property type="term" value="F:methionine synthase activity"/>
    <property type="evidence" value="ECO:0007669"/>
    <property type="project" value="TreeGrafter"/>
</dbReference>
<dbReference type="InterPro" id="IPR050554">
    <property type="entry name" value="Met_Synthase/Corrinoid"/>
</dbReference>
<evidence type="ECO:0000313" key="4">
    <source>
        <dbReference type="EMBL" id="HDR52155.1"/>
    </source>
</evidence>
<evidence type="ECO:0000256" key="2">
    <source>
        <dbReference type="ARBA" id="ARBA00023285"/>
    </source>
</evidence>
<organism evidence="4">
    <name type="scientific">Mariniphaga anaerophila</name>
    <dbReference type="NCBI Taxonomy" id="1484053"/>
    <lineage>
        <taxon>Bacteria</taxon>
        <taxon>Pseudomonadati</taxon>
        <taxon>Bacteroidota</taxon>
        <taxon>Bacteroidia</taxon>
        <taxon>Marinilabiliales</taxon>
        <taxon>Prolixibacteraceae</taxon>
        <taxon>Mariniphaga</taxon>
    </lineage>
</organism>
<sequence length="212" mass="23673">MEKLAFYSNQLERAFLTLDKEEAEKILTEALRSGSPVEIAGELVSVTLHRIGEAWEEGKLALSQVYMSGMICEELIDKILPPQSPDRKSQPKMAIAVFEDYHMLGKRIIFSTLRSSGYDLLDLGGGLHTDKLIEIVHKEKIKILLLSVLMLPSALHVKELKQKLNGTDVKIVVGGAPFRFDENLWKEVGADAFGKDPAQAIQIVSQIMEELK</sequence>
<dbReference type="Gene3D" id="1.10.1240.10">
    <property type="entry name" value="Methionine synthase domain"/>
    <property type="match status" value="1"/>
</dbReference>